<proteinExistence type="predicted"/>
<keyword evidence="2" id="KW-1185">Reference proteome</keyword>
<organism evidence="1 2">
    <name type="scientific">Anopheles merus</name>
    <name type="common">Mosquito</name>
    <dbReference type="NCBI Taxonomy" id="30066"/>
    <lineage>
        <taxon>Eukaryota</taxon>
        <taxon>Metazoa</taxon>
        <taxon>Ecdysozoa</taxon>
        <taxon>Arthropoda</taxon>
        <taxon>Hexapoda</taxon>
        <taxon>Insecta</taxon>
        <taxon>Pterygota</taxon>
        <taxon>Neoptera</taxon>
        <taxon>Endopterygota</taxon>
        <taxon>Diptera</taxon>
        <taxon>Nematocera</taxon>
        <taxon>Culicoidea</taxon>
        <taxon>Culicidae</taxon>
        <taxon>Anophelinae</taxon>
        <taxon>Anopheles</taxon>
    </lineage>
</organism>
<protein>
    <submittedName>
        <fullName evidence="1">Uncharacterized protein</fullName>
    </submittedName>
</protein>
<dbReference type="EnsemblMetazoa" id="AMEM007287-RA">
    <property type="protein sequence ID" value="AMEM007287-PA"/>
    <property type="gene ID" value="AMEM007287"/>
</dbReference>
<dbReference type="AlphaFoldDB" id="A0A182V1H4"/>
<dbReference type="Proteomes" id="UP000075903">
    <property type="component" value="Unassembled WGS sequence"/>
</dbReference>
<accession>A0A182V1H4</accession>
<evidence type="ECO:0000313" key="1">
    <source>
        <dbReference type="EnsemblMetazoa" id="AMEM007287-PA"/>
    </source>
</evidence>
<name>A0A182V1H4_ANOME</name>
<evidence type="ECO:0000313" key="2">
    <source>
        <dbReference type="Proteomes" id="UP000075903"/>
    </source>
</evidence>
<reference evidence="1" key="1">
    <citation type="submission" date="2020-05" db="UniProtKB">
        <authorList>
            <consortium name="EnsemblMetazoa"/>
        </authorList>
    </citation>
    <scope>IDENTIFICATION</scope>
    <source>
        <strain evidence="1">MAF</strain>
    </source>
</reference>
<dbReference type="VEuPathDB" id="VectorBase:AMEM007287"/>
<sequence>MTGKSYLELNPPPAAERIYSFCNKHTGWKNIGPVEDGKLIANTGIGSPVVSHPVLLLLLLEVVPITTRSSPQLDDTRNIFFRILYRGPALDFNKSGGSATSNAHTLTTTG</sequence>